<dbReference type="Pfam" id="PF18647">
    <property type="entry name" value="Fungal_lectin_2"/>
    <property type="match status" value="1"/>
</dbReference>
<accession>A0A6A5WMH4</accession>
<feature type="chain" id="PRO_5025364587" description="Lysine-specific metallo-endopeptidase domain-containing protein" evidence="1">
    <location>
        <begin position="16"/>
        <end position="500"/>
    </location>
</feature>
<keyword evidence="3" id="KW-1185">Reference proteome</keyword>
<protein>
    <recommendedName>
        <fullName evidence="4">Lysine-specific metallo-endopeptidase domain-containing protein</fullName>
    </recommendedName>
</protein>
<evidence type="ECO:0000313" key="2">
    <source>
        <dbReference type="EMBL" id="KAF2003190.1"/>
    </source>
</evidence>
<dbReference type="OrthoDB" id="1896086at2759"/>
<evidence type="ECO:0000256" key="1">
    <source>
        <dbReference type="SAM" id="SignalP"/>
    </source>
</evidence>
<dbReference type="AlphaFoldDB" id="A0A6A5WMH4"/>
<dbReference type="Gene3D" id="3.40.390.10">
    <property type="entry name" value="Collagenase (Catalytic Domain)"/>
    <property type="match status" value="1"/>
</dbReference>
<dbReference type="Proteomes" id="UP000799779">
    <property type="component" value="Unassembled WGS sequence"/>
</dbReference>
<feature type="signal peptide" evidence="1">
    <location>
        <begin position="1"/>
        <end position="15"/>
    </location>
</feature>
<reference evidence="2" key="1">
    <citation type="journal article" date="2020" name="Stud. Mycol.">
        <title>101 Dothideomycetes genomes: a test case for predicting lifestyles and emergence of pathogens.</title>
        <authorList>
            <person name="Haridas S."/>
            <person name="Albert R."/>
            <person name="Binder M."/>
            <person name="Bloem J."/>
            <person name="Labutti K."/>
            <person name="Salamov A."/>
            <person name="Andreopoulos B."/>
            <person name="Baker S."/>
            <person name="Barry K."/>
            <person name="Bills G."/>
            <person name="Bluhm B."/>
            <person name="Cannon C."/>
            <person name="Castanera R."/>
            <person name="Culley D."/>
            <person name="Daum C."/>
            <person name="Ezra D."/>
            <person name="Gonzalez J."/>
            <person name="Henrissat B."/>
            <person name="Kuo A."/>
            <person name="Liang C."/>
            <person name="Lipzen A."/>
            <person name="Lutzoni F."/>
            <person name="Magnuson J."/>
            <person name="Mondo S."/>
            <person name="Nolan M."/>
            <person name="Ohm R."/>
            <person name="Pangilinan J."/>
            <person name="Park H.-J."/>
            <person name="Ramirez L."/>
            <person name="Alfaro M."/>
            <person name="Sun H."/>
            <person name="Tritt A."/>
            <person name="Yoshinaga Y."/>
            <person name="Zwiers L.-H."/>
            <person name="Turgeon B."/>
            <person name="Goodwin S."/>
            <person name="Spatafora J."/>
            <person name="Crous P."/>
            <person name="Grigoriev I."/>
        </authorList>
    </citation>
    <scope>NUCLEOTIDE SEQUENCE</scope>
    <source>
        <strain evidence="2">CBS 123094</strain>
    </source>
</reference>
<dbReference type="EMBL" id="ML977573">
    <property type="protein sequence ID" value="KAF2003190.1"/>
    <property type="molecule type" value="Genomic_DNA"/>
</dbReference>
<evidence type="ECO:0008006" key="4">
    <source>
        <dbReference type="Google" id="ProtNLM"/>
    </source>
</evidence>
<dbReference type="SUPFAM" id="SSF55486">
    <property type="entry name" value="Metalloproteases ('zincins'), catalytic domain"/>
    <property type="match status" value="1"/>
</dbReference>
<keyword evidence="1" id="KW-0732">Signal</keyword>
<dbReference type="InterPro" id="IPR024079">
    <property type="entry name" value="MetalloPept_cat_dom_sf"/>
</dbReference>
<dbReference type="GO" id="GO:0008237">
    <property type="term" value="F:metallopeptidase activity"/>
    <property type="evidence" value="ECO:0007669"/>
    <property type="project" value="InterPro"/>
</dbReference>
<evidence type="ECO:0000313" key="3">
    <source>
        <dbReference type="Proteomes" id="UP000799779"/>
    </source>
</evidence>
<name>A0A6A5WMH4_9PLEO</name>
<proteinExistence type="predicted"/>
<sequence>MRSAILFSLPLAVFAIPIEDPLEKRADDFIPYMVEDACRSTYPGHENIKRYDKLLAAVKDARELAKTAVREWWDEGKHGDVAAQYLAIPDDGGYMYSGYAQTAHANLMNVAVLDERIPFLSKKVTVHCTDISNKCSLNVEGTNKLIAGYAENGGNVITRYTYDVAFCETWFLTQTLDEAWNAWKDQPKENIAMEWLENDAGKMLHEMMHINMITQDRPHIEDMRYNGARAYTAPKVAAWVASGASTGDVIKNADSYTQFVNAIYFKNKFGYLPPPVREVPVTETQDCIGEENQYVDKGQDKHIADFCNQIAGEYTPGSIGEIVRQYDEGTPDHVQLRFYRRPGGKLGPNAVKEVCLDTMPKLFHNCDTSSQWKHGGIYTFTQGDDDLYTYYVEPRHVRPDPIPATTIGKCDVWYKFFYNEFYISGGLFAGNDHGQERLLPNLRSCGVVSEWRFDYKDEPDSNNVEWDAYGRLPIGSQMWGCVRQAMVDAGGPSDMGCGGS</sequence>
<gene>
    <name evidence="2" type="ORF">P154DRAFT_591221</name>
</gene>
<organism evidence="2 3">
    <name type="scientific">Amniculicola lignicola CBS 123094</name>
    <dbReference type="NCBI Taxonomy" id="1392246"/>
    <lineage>
        <taxon>Eukaryota</taxon>
        <taxon>Fungi</taxon>
        <taxon>Dikarya</taxon>
        <taxon>Ascomycota</taxon>
        <taxon>Pezizomycotina</taxon>
        <taxon>Dothideomycetes</taxon>
        <taxon>Pleosporomycetidae</taxon>
        <taxon>Pleosporales</taxon>
        <taxon>Amniculicolaceae</taxon>
        <taxon>Amniculicola</taxon>
    </lineage>
</organism>